<dbReference type="SUPFAM" id="SSF53383">
    <property type="entry name" value="PLP-dependent transferases"/>
    <property type="match status" value="1"/>
</dbReference>
<dbReference type="RefSeq" id="WP_259806653.1">
    <property type="nucleotide sequence ID" value="NZ_CP080776.1"/>
</dbReference>
<dbReference type="GO" id="GO:0030170">
    <property type="term" value="F:pyridoxal phosphate binding"/>
    <property type="evidence" value="ECO:0007669"/>
    <property type="project" value="InterPro"/>
</dbReference>
<sequence length="367" mass="39326">MSDQKKLADLLHLRGQGLSKGDPIAPPLVSSSMFHLPGAPDGFAAYGRVDNPTWDAVEHMLSHLEEAPCVAFPSGMGAISAALFATVRAGDRVLIPSDGYYVTRVLAREFLAGLGVDVVEKPTRGYDREDMAGYQVVFIETPSNPGLDLCDLAAVAQRVRASGGISIVDNTTMTALGQRPLDLGADIVVASDTKAPGGHSDLLMGHVATRNDALLNRVRDWRKMSGAIPAPQAAWLLHRGLETLEVRFDRMCHSAGKIAAALRSHPALSDLCYPGLEDHPSHALAQRQMTRFGFLVTLTLADEDSAERFINGCDLLRPATSFGGVHSSAERRARWGDAVPAGFVRLSVGCEPTEALLEALKTSLDKL</sequence>
<name>A0A9Q9LW50_9RHOB</name>
<feature type="modified residue" description="N6-(pyridoxal phosphate)lysine" evidence="3">
    <location>
        <position position="194"/>
    </location>
</feature>
<dbReference type="AlphaFoldDB" id="A0A9Q9LW50"/>
<keyword evidence="2 3" id="KW-0663">Pyridoxal phosphate</keyword>
<dbReference type="PANTHER" id="PTHR11808:SF85">
    <property type="entry name" value="CYSTATHIONINE GAMMA-LYASE-RELATED"/>
    <property type="match status" value="1"/>
</dbReference>
<dbReference type="EMBL" id="CP080776">
    <property type="protein sequence ID" value="UWP96571.1"/>
    <property type="molecule type" value="Genomic_DNA"/>
</dbReference>
<accession>A0A9Q9LW50</accession>
<dbReference type="InterPro" id="IPR015424">
    <property type="entry name" value="PyrdxlP-dep_Trfase"/>
</dbReference>
<proteinExistence type="inferred from homology"/>
<evidence type="ECO:0000256" key="4">
    <source>
        <dbReference type="RuleBase" id="RU362118"/>
    </source>
</evidence>
<dbReference type="EC" id="4.4.1.1" evidence="5"/>
<dbReference type="Gene3D" id="3.40.640.10">
    <property type="entry name" value="Type I PLP-dependent aspartate aminotransferase-like (Major domain)"/>
    <property type="match status" value="1"/>
</dbReference>
<dbReference type="InterPro" id="IPR015421">
    <property type="entry name" value="PyrdxlP-dep_Trfase_major"/>
</dbReference>
<organism evidence="5 6">
    <name type="scientific">Aliiroseovarius crassostreae</name>
    <dbReference type="NCBI Taxonomy" id="154981"/>
    <lineage>
        <taxon>Bacteria</taxon>
        <taxon>Pseudomonadati</taxon>
        <taxon>Pseudomonadota</taxon>
        <taxon>Alphaproteobacteria</taxon>
        <taxon>Rhodobacterales</taxon>
        <taxon>Paracoccaceae</taxon>
        <taxon>Aliiroseovarius</taxon>
    </lineage>
</organism>
<dbReference type="GO" id="GO:0019343">
    <property type="term" value="P:cysteine biosynthetic process via cystathionine"/>
    <property type="evidence" value="ECO:0007669"/>
    <property type="project" value="TreeGrafter"/>
</dbReference>
<dbReference type="InterPro" id="IPR015422">
    <property type="entry name" value="PyrdxlP-dep_Trfase_small"/>
</dbReference>
<evidence type="ECO:0000256" key="1">
    <source>
        <dbReference type="ARBA" id="ARBA00001933"/>
    </source>
</evidence>
<evidence type="ECO:0000313" key="6">
    <source>
        <dbReference type="Proteomes" id="UP001057991"/>
    </source>
</evidence>
<dbReference type="PANTHER" id="PTHR11808">
    <property type="entry name" value="TRANS-SULFURATION ENZYME FAMILY MEMBER"/>
    <property type="match status" value="1"/>
</dbReference>
<reference evidence="5" key="1">
    <citation type="submission" date="2021-08" db="EMBL/GenBank/DDBJ databases">
        <authorList>
            <person name="Nwanade C."/>
            <person name="Wang M."/>
            <person name="Masoudi A."/>
            <person name="Yu Z."/>
            <person name="Liu J."/>
        </authorList>
    </citation>
    <scope>NUCLEOTIDE SEQUENCE</scope>
    <source>
        <strain evidence="5">S056</strain>
    </source>
</reference>
<comment type="similarity">
    <text evidence="4">Belongs to the trans-sulfuration enzymes family.</text>
</comment>
<dbReference type="Proteomes" id="UP001057991">
    <property type="component" value="Chromosome"/>
</dbReference>
<evidence type="ECO:0000313" key="5">
    <source>
        <dbReference type="EMBL" id="UWP96571.1"/>
    </source>
</evidence>
<dbReference type="Pfam" id="PF01053">
    <property type="entry name" value="Cys_Met_Meta_PP"/>
    <property type="match status" value="1"/>
</dbReference>
<dbReference type="PIRSF" id="PIRSF001434">
    <property type="entry name" value="CGS"/>
    <property type="match status" value="1"/>
</dbReference>
<dbReference type="GO" id="GO:0004123">
    <property type="term" value="F:cystathionine gamma-lyase activity"/>
    <property type="evidence" value="ECO:0007669"/>
    <property type="project" value="TreeGrafter"/>
</dbReference>
<evidence type="ECO:0000256" key="2">
    <source>
        <dbReference type="ARBA" id="ARBA00022898"/>
    </source>
</evidence>
<dbReference type="NCBIfam" id="NF005758">
    <property type="entry name" value="PRK07582.1"/>
    <property type="match status" value="1"/>
</dbReference>
<gene>
    <name evidence="5" type="ORF">K3X48_06250</name>
</gene>
<dbReference type="GO" id="GO:0005737">
    <property type="term" value="C:cytoplasm"/>
    <property type="evidence" value="ECO:0007669"/>
    <property type="project" value="TreeGrafter"/>
</dbReference>
<dbReference type="GO" id="GO:0019346">
    <property type="term" value="P:transsulfuration"/>
    <property type="evidence" value="ECO:0007669"/>
    <property type="project" value="InterPro"/>
</dbReference>
<dbReference type="InterPro" id="IPR000277">
    <property type="entry name" value="Cys/Met-Metab_PyrdxlP-dep_enz"/>
</dbReference>
<evidence type="ECO:0000256" key="3">
    <source>
        <dbReference type="PIRSR" id="PIRSR001434-2"/>
    </source>
</evidence>
<dbReference type="Gene3D" id="3.90.1150.10">
    <property type="entry name" value="Aspartate Aminotransferase, domain 1"/>
    <property type="match status" value="1"/>
</dbReference>
<protein>
    <submittedName>
        <fullName evidence="5">Cystathionine gamma-lyase</fullName>
        <ecNumber evidence="5">4.4.1.1</ecNumber>
    </submittedName>
</protein>
<keyword evidence="5" id="KW-0456">Lyase</keyword>
<comment type="cofactor">
    <cofactor evidence="1 4">
        <name>pyridoxal 5'-phosphate</name>
        <dbReference type="ChEBI" id="CHEBI:597326"/>
    </cofactor>
</comment>